<dbReference type="RefSeq" id="WP_109016018.1">
    <property type="nucleotide sequence ID" value="NZ_BDOQ01000010.1"/>
</dbReference>
<gene>
    <name evidence="1" type="ORF">NMK_2434</name>
</gene>
<name>A0A2R5FD52_9PROT</name>
<dbReference type="Proteomes" id="UP000245081">
    <property type="component" value="Unassembled WGS sequence"/>
</dbReference>
<dbReference type="AlphaFoldDB" id="A0A2R5FD52"/>
<comment type="caution">
    <text evidence="1">The sequence shown here is derived from an EMBL/GenBank/DDBJ whole genome shotgun (WGS) entry which is preliminary data.</text>
</comment>
<accession>A0A2R5FD52</accession>
<proteinExistence type="predicted"/>
<dbReference type="EMBL" id="BDOQ01000010">
    <property type="protein sequence ID" value="GBG14833.1"/>
    <property type="molecule type" value="Genomic_DNA"/>
</dbReference>
<reference evidence="1 2" key="1">
    <citation type="journal article" date="2018" name="Environ. Microbiol.">
        <title>Isolation and genomic characterization of Novimethylophilus kurashikiensis gen. nov. sp. nov., a new lanthanide-dependent methylotrophic species of Methylophilaceae.</title>
        <authorList>
            <person name="Lv H."/>
            <person name="Sahin N."/>
            <person name="Tani A."/>
        </authorList>
    </citation>
    <scope>NUCLEOTIDE SEQUENCE [LARGE SCALE GENOMIC DNA]</scope>
    <source>
        <strain evidence="1 2">La2-4</strain>
    </source>
</reference>
<evidence type="ECO:0000313" key="2">
    <source>
        <dbReference type="Proteomes" id="UP000245081"/>
    </source>
</evidence>
<keyword evidence="2" id="KW-1185">Reference proteome</keyword>
<evidence type="ECO:0000313" key="1">
    <source>
        <dbReference type="EMBL" id="GBG14833.1"/>
    </source>
</evidence>
<protein>
    <submittedName>
        <fullName evidence="1">Uncharacterized protein</fullName>
    </submittedName>
</protein>
<organism evidence="1 2">
    <name type="scientific">Novimethylophilus kurashikiensis</name>
    <dbReference type="NCBI Taxonomy" id="1825523"/>
    <lineage>
        <taxon>Bacteria</taxon>
        <taxon>Pseudomonadati</taxon>
        <taxon>Pseudomonadota</taxon>
        <taxon>Betaproteobacteria</taxon>
        <taxon>Nitrosomonadales</taxon>
        <taxon>Methylophilaceae</taxon>
        <taxon>Novimethylophilus</taxon>
    </lineage>
</organism>
<sequence>MDTRLIDYFDWMEPKGSFRPIATRRREAVEYLMPLILDSYLPHLPIRYEKLDDLVAKLKASVTEQVALLSTKSKKPEIIIQVLQRIFTAKSWPPKKTKRTDFELASEAYWLTAEIIAGDVDAVFRAAYKAVPGKQLDAICAELTESIYQIFFLSPEIMWRLSVFPVLACEEYRIRQPH</sequence>